<proteinExistence type="predicted"/>
<dbReference type="OrthoDB" id="546450at2759"/>
<dbReference type="InterPro" id="IPR051333">
    <property type="entry name" value="CLIP_Serine_Protease"/>
</dbReference>
<dbReference type="InterPro" id="IPR043504">
    <property type="entry name" value="Peptidase_S1_PA_chymotrypsin"/>
</dbReference>
<keyword evidence="3" id="KW-1185">Reference proteome</keyword>
<sequence length="233" mass="26419">MLSGGGFYSSEVTWISPKEDDPFIGFKLHSDIRETTSRATRLTLSHEYYATGLLFYDETKNNGMHYCAGTIISDYHVLTAAHCCFKGDALTTPIDIDNTAIVLGETNLSNCQDQFQKLTNNKCENIEIDRIIVHPEYSPFKMINDLAIIYTKTPMLNLSIVISDYNQPWSNTSRLMIAGWGFTNEYDTINDERILHETPTYITNISDCTSMGLELNEQRDQWCVGKGNGHSSW</sequence>
<dbReference type="STRING" id="5762.D2VND9"/>
<dbReference type="AlphaFoldDB" id="D2VND9"/>
<dbReference type="InterPro" id="IPR009003">
    <property type="entry name" value="Peptidase_S1_PA"/>
</dbReference>
<reference evidence="2 3" key="1">
    <citation type="journal article" date="2010" name="Cell">
        <title>The genome of Naegleria gruberi illuminates early eukaryotic versatility.</title>
        <authorList>
            <person name="Fritz-Laylin L.K."/>
            <person name="Prochnik S.E."/>
            <person name="Ginger M.L."/>
            <person name="Dacks J.B."/>
            <person name="Carpenter M.L."/>
            <person name="Field M.C."/>
            <person name="Kuo A."/>
            <person name="Paredez A."/>
            <person name="Chapman J."/>
            <person name="Pham J."/>
            <person name="Shu S."/>
            <person name="Neupane R."/>
            <person name="Cipriano M."/>
            <person name="Mancuso J."/>
            <person name="Tu H."/>
            <person name="Salamov A."/>
            <person name="Lindquist E."/>
            <person name="Shapiro H."/>
            <person name="Lucas S."/>
            <person name="Grigoriev I.V."/>
            <person name="Cande W.Z."/>
            <person name="Fulton C."/>
            <person name="Rokhsar D.S."/>
            <person name="Dawson S.C."/>
        </authorList>
    </citation>
    <scope>NUCLEOTIDE SEQUENCE [LARGE SCALE GENOMIC DNA]</scope>
    <source>
        <strain evidence="2 3">NEG-M</strain>
    </source>
</reference>
<evidence type="ECO:0000259" key="1">
    <source>
        <dbReference type="PROSITE" id="PS50240"/>
    </source>
</evidence>
<dbReference type="KEGG" id="ngr:NAEGRDRAFT_50973"/>
<dbReference type="PROSITE" id="PS50240">
    <property type="entry name" value="TRYPSIN_DOM"/>
    <property type="match status" value="1"/>
</dbReference>
<dbReference type="PROSITE" id="PS00134">
    <property type="entry name" value="TRYPSIN_HIS"/>
    <property type="match status" value="1"/>
</dbReference>
<dbReference type="eggNOG" id="KOG3627">
    <property type="taxonomic scope" value="Eukaryota"/>
</dbReference>
<protein>
    <submittedName>
        <fullName evidence="2">Predicted protein</fullName>
    </submittedName>
</protein>
<evidence type="ECO:0000313" key="3">
    <source>
        <dbReference type="Proteomes" id="UP000006671"/>
    </source>
</evidence>
<dbReference type="EMBL" id="GG738884">
    <property type="protein sequence ID" value="EFC41720.1"/>
    <property type="molecule type" value="Genomic_DNA"/>
</dbReference>
<dbReference type="SUPFAM" id="SSF50494">
    <property type="entry name" value="Trypsin-like serine proteases"/>
    <property type="match status" value="1"/>
</dbReference>
<gene>
    <name evidence="2" type="ORF">NAEGRDRAFT_50973</name>
</gene>
<dbReference type="PANTHER" id="PTHR24260">
    <property type="match status" value="1"/>
</dbReference>
<accession>D2VND9</accession>
<feature type="domain" description="Peptidase S1" evidence="1">
    <location>
        <begin position="2"/>
        <end position="233"/>
    </location>
</feature>
<dbReference type="InterPro" id="IPR001254">
    <property type="entry name" value="Trypsin_dom"/>
</dbReference>
<dbReference type="Pfam" id="PF00089">
    <property type="entry name" value="Trypsin"/>
    <property type="match status" value="1"/>
</dbReference>
<dbReference type="GO" id="GO:0004252">
    <property type="term" value="F:serine-type endopeptidase activity"/>
    <property type="evidence" value="ECO:0007669"/>
    <property type="project" value="InterPro"/>
</dbReference>
<organism evidence="3">
    <name type="scientific">Naegleria gruberi</name>
    <name type="common">Amoeba</name>
    <dbReference type="NCBI Taxonomy" id="5762"/>
    <lineage>
        <taxon>Eukaryota</taxon>
        <taxon>Discoba</taxon>
        <taxon>Heterolobosea</taxon>
        <taxon>Tetramitia</taxon>
        <taxon>Eutetramitia</taxon>
        <taxon>Vahlkampfiidae</taxon>
        <taxon>Naegleria</taxon>
    </lineage>
</organism>
<dbReference type="RefSeq" id="XP_002674464.1">
    <property type="nucleotide sequence ID" value="XM_002674418.1"/>
</dbReference>
<dbReference type="InParanoid" id="D2VND9"/>
<dbReference type="Gene3D" id="2.40.10.10">
    <property type="entry name" value="Trypsin-like serine proteases"/>
    <property type="match status" value="1"/>
</dbReference>
<evidence type="ECO:0000313" key="2">
    <source>
        <dbReference type="EMBL" id="EFC41720.1"/>
    </source>
</evidence>
<dbReference type="Proteomes" id="UP000006671">
    <property type="component" value="Unassembled WGS sequence"/>
</dbReference>
<dbReference type="PANTHER" id="PTHR24260:SF136">
    <property type="entry name" value="GH08193P-RELATED"/>
    <property type="match status" value="1"/>
</dbReference>
<name>D2VND9_NAEGR</name>
<dbReference type="GeneID" id="8851276"/>
<dbReference type="VEuPathDB" id="AmoebaDB:NAEGRDRAFT_50973"/>
<dbReference type="InterPro" id="IPR018114">
    <property type="entry name" value="TRYPSIN_HIS"/>
</dbReference>
<dbReference type="GO" id="GO:0006508">
    <property type="term" value="P:proteolysis"/>
    <property type="evidence" value="ECO:0007669"/>
    <property type="project" value="InterPro"/>
</dbReference>